<dbReference type="PROSITE" id="PS00463">
    <property type="entry name" value="ZN2_CY6_FUNGAL_1"/>
    <property type="match status" value="1"/>
</dbReference>
<evidence type="ECO:0000256" key="2">
    <source>
        <dbReference type="ARBA" id="ARBA00022833"/>
    </source>
</evidence>
<proteinExistence type="predicted"/>
<keyword evidence="5" id="KW-0804">Transcription</keyword>
<dbReference type="SMART" id="SM00066">
    <property type="entry name" value="GAL4"/>
    <property type="match status" value="1"/>
</dbReference>
<keyword evidence="3" id="KW-0805">Transcription regulation</keyword>
<name>A0ABR3ZL51_9PEZI</name>
<dbReference type="Proteomes" id="UP001583186">
    <property type="component" value="Unassembled WGS sequence"/>
</dbReference>
<evidence type="ECO:0000256" key="1">
    <source>
        <dbReference type="ARBA" id="ARBA00004123"/>
    </source>
</evidence>
<dbReference type="PANTHER" id="PTHR37534">
    <property type="entry name" value="TRANSCRIPTIONAL ACTIVATOR PROTEIN UGA3"/>
    <property type="match status" value="1"/>
</dbReference>
<evidence type="ECO:0000256" key="4">
    <source>
        <dbReference type="ARBA" id="ARBA00023125"/>
    </source>
</evidence>
<dbReference type="PANTHER" id="PTHR37534:SF38">
    <property type="entry name" value="ZN(2)-C6 FUNGAL-TYPE DOMAIN-CONTAINING PROTEIN"/>
    <property type="match status" value="1"/>
</dbReference>
<dbReference type="InterPro" id="IPR001138">
    <property type="entry name" value="Zn2Cys6_DnaBD"/>
</dbReference>
<keyword evidence="4" id="KW-0238">DNA-binding</keyword>
<dbReference type="Pfam" id="PF11951">
    <property type="entry name" value="Fungal_trans_2"/>
    <property type="match status" value="1"/>
</dbReference>
<protein>
    <recommendedName>
        <fullName evidence="8">Zn(2)-C6 fungal-type domain-containing protein</fullName>
    </recommendedName>
</protein>
<organism evidence="9 10">
    <name type="scientific">Sporothrix stenoceras</name>
    <dbReference type="NCBI Taxonomy" id="5173"/>
    <lineage>
        <taxon>Eukaryota</taxon>
        <taxon>Fungi</taxon>
        <taxon>Dikarya</taxon>
        <taxon>Ascomycota</taxon>
        <taxon>Pezizomycotina</taxon>
        <taxon>Sordariomycetes</taxon>
        <taxon>Sordariomycetidae</taxon>
        <taxon>Ophiostomatales</taxon>
        <taxon>Ophiostomataceae</taxon>
        <taxon>Sporothrix</taxon>
    </lineage>
</organism>
<evidence type="ECO:0000256" key="3">
    <source>
        <dbReference type="ARBA" id="ARBA00023015"/>
    </source>
</evidence>
<gene>
    <name evidence="9" type="ORF">Sste5346_002013</name>
</gene>
<feature type="compositionally biased region" description="Low complexity" evidence="7">
    <location>
        <begin position="79"/>
        <end position="91"/>
    </location>
</feature>
<reference evidence="9 10" key="1">
    <citation type="journal article" date="2024" name="IMA Fungus">
        <title>IMA Genome - F19 : A genome assembly and annotation guide to empower mycologists, including annotated draft genome sequences of Ceratocystis pirilliformis, Diaporthe australafricana, Fusarium ophioides, Paecilomyces lecythidis, and Sporothrix stenoceras.</title>
        <authorList>
            <person name="Aylward J."/>
            <person name="Wilson A.M."/>
            <person name="Visagie C.M."/>
            <person name="Spraker J."/>
            <person name="Barnes I."/>
            <person name="Buitendag C."/>
            <person name="Ceriani C."/>
            <person name="Del Mar Angel L."/>
            <person name="du Plessis D."/>
            <person name="Fuchs T."/>
            <person name="Gasser K."/>
            <person name="Kramer D."/>
            <person name="Li W."/>
            <person name="Munsamy K."/>
            <person name="Piso A."/>
            <person name="Price J.L."/>
            <person name="Sonnekus B."/>
            <person name="Thomas C."/>
            <person name="van der Nest A."/>
            <person name="van Dijk A."/>
            <person name="van Heerden A."/>
            <person name="van Vuuren N."/>
            <person name="Yilmaz N."/>
            <person name="Duong T.A."/>
            <person name="van der Merwe N.A."/>
            <person name="Wingfield M.J."/>
            <person name="Wingfield B.D."/>
        </authorList>
    </citation>
    <scope>NUCLEOTIDE SEQUENCE [LARGE SCALE GENOMIC DNA]</scope>
    <source>
        <strain evidence="9 10">CMW 5346</strain>
    </source>
</reference>
<dbReference type="SUPFAM" id="SSF57701">
    <property type="entry name" value="Zn2/Cys6 DNA-binding domain"/>
    <property type="match status" value="1"/>
</dbReference>
<accession>A0ABR3ZL51</accession>
<dbReference type="PROSITE" id="PS50048">
    <property type="entry name" value="ZN2_CY6_FUNGAL_2"/>
    <property type="match status" value="1"/>
</dbReference>
<dbReference type="Pfam" id="PF00172">
    <property type="entry name" value="Zn_clus"/>
    <property type="match status" value="1"/>
</dbReference>
<feature type="compositionally biased region" description="Low complexity" evidence="7">
    <location>
        <begin position="383"/>
        <end position="394"/>
    </location>
</feature>
<dbReference type="Gene3D" id="4.10.240.10">
    <property type="entry name" value="Zn(2)-C6 fungal-type DNA-binding domain"/>
    <property type="match status" value="1"/>
</dbReference>
<evidence type="ECO:0000256" key="6">
    <source>
        <dbReference type="ARBA" id="ARBA00023242"/>
    </source>
</evidence>
<feature type="domain" description="Zn(2)-C6 fungal-type" evidence="8">
    <location>
        <begin position="12"/>
        <end position="42"/>
    </location>
</feature>
<dbReference type="EMBL" id="JAWCUI010000008">
    <property type="protein sequence ID" value="KAL1900952.1"/>
    <property type="molecule type" value="Genomic_DNA"/>
</dbReference>
<feature type="region of interest" description="Disordered" evidence="7">
    <location>
        <begin position="374"/>
        <end position="408"/>
    </location>
</feature>
<keyword evidence="2" id="KW-0862">Zinc</keyword>
<evidence type="ECO:0000256" key="7">
    <source>
        <dbReference type="SAM" id="MobiDB-lite"/>
    </source>
</evidence>
<comment type="subcellular location">
    <subcellularLocation>
        <location evidence="1">Nucleus</location>
    </subcellularLocation>
</comment>
<dbReference type="InterPro" id="IPR036864">
    <property type="entry name" value="Zn2-C6_fun-type_DNA-bd_sf"/>
</dbReference>
<sequence>MPPRRIRTVEGSCWRCKDRRIKCDLTYPVCERCTDAGQVCEYGRLRLRWAQPATTTTTVITTTATHGIRRKSSSDARSQRSLRPSSSSASMSSFSVTATTSAYSAAALAASLPRQPSIILDSEYYMLYFENDFIPRFHLLDKSLHIDLIGLLQNPLLLHSATAVASAHHTLSKGGGSLGADAILSTTWFRTEAIKELRQSLLAHTSMTTSWNIDMDATTDPRSPSRLFTANALLCILDGMIEPSPDSVAAREHLRGGRAILDAWDGKTELFSAKSGVSMLMLSIFCSMDLTHALLSGDRPYFAAAEWRQFAGAACWWGVLSENDPFLQIQSVSSRLAQLGHHVQQRPDSLVSVSELLALQLALERTRQVPIPQAVVPPPASPASPTSSFLFSSPSPQPSSPIDETPCGDDSSEAWAVFCSAYQHTALLYLYRVLCKEPVEHPVIQQIVAEGVAAIAHPALKGKLGHCVLFPALVIGCHCLDPVQRRQIRQVVLTSASYLAFGCVKTIDAFLQATWETDPSLQKSWWDCFEPISQTGFFF</sequence>
<feature type="region of interest" description="Disordered" evidence="7">
    <location>
        <begin position="65"/>
        <end position="91"/>
    </location>
</feature>
<dbReference type="CDD" id="cd00067">
    <property type="entry name" value="GAL4"/>
    <property type="match status" value="1"/>
</dbReference>
<evidence type="ECO:0000256" key="5">
    <source>
        <dbReference type="ARBA" id="ARBA00023163"/>
    </source>
</evidence>
<evidence type="ECO:0000313" key="10">
    <source>
        <dbReference type="Proteomes" id="UP001583186"/>
    </source>
</evidence>
<keyword evidence="10" id="KW-1185">Reference proteome</keyword>
<comment type="caution">
    <text evidence="9">The sequence shown here is derived from an EMBL/GenBank/DDBJ whole genome shotgun (WGS) entry which is preliminary data.</text>
</comment>
<keyword evidence="6" id="KW-0539">Nucleus</keyword>
<evidence type="ECO:0000259" key="8">
    <source>
        <dbReference type="PROSITE" id="PS50048"/>
    </source>
</evidence>
<evidence type="ECO:0000313" key="9">
    <source>
        <dbReference type="EMBL" id="KAL1900952.1"/>
    </source>
</evidence>
<dbReference type="InterPro" id="IPR021858">
    <property type="entry name" value="Fun_TF"/>
</dbReference>